<dbReference type="RefSeq" id="WP_343977065.1">
    <property type="nucleotide sequence ID" value="NZ_BAAAJG010000008.1"/>
</dbReference>
<keyword evidence="3" id="KW-0731">Sigma factor</keyword>
<proteinExistence type="inferred from homology"/>
<dbReference type="InterPro" id="IPR007627">
    <property type="entry name" value="RNA_pol_sigma70_r2"/>
</dbReference>
<comment type="caution">
    <text evidence="8">The sequence shown here is derived from an EMBL/GenBank/DDBJ whole genome shotgun (WGS) entry which is preliminary data.</text>
</comment>
<accession>A0ABW4FIY3</accession>
<dbReference type="Pfam" id="PF04545">
    <property type="entry name" value="Sigma70_r4"/>
    <property type="match status" value="1"/>
</dbReference>
<feature type="domain" description="RNA polymerase sigma-70 region 2" evidence="6">
    <location>
        <begin position="20"/>
        <end position="87"/>
    </location>
</feature>
<dbReference type="InterPro" id="IPR014284">
    <property type="entry name" value="RNA_pol_sigma-70_dom"/>
</dbReference>
<dbReference type="PANTHER" id="PTHR43133">
    <property type="entry name" value="RNA POLYMERASE ECF-TYPE SIGMA FACTO"/>
    <property type="match status" value="1"/>
</dbReference>
<dbReference type="Proteomes" id="UP001597145">
    <property type="component" value="Unassembled WGS sequence"/>
</dbReference>
<keyword evidence="2" id="KW-0805">Transcription regulation</keyword>
<evidence type="ECO:0000313" key="8">
    <source>
        <dbReference type="EMBL" id="MFD1530225.1"/>
    </source>
</evidence>
<sequence>MAGGTQPPGPDDAETFVRALYEDAAGPLFGYVLRLTGDRARAEEVVQETLVRAWRRAEHLDATSDTLRAWLFTTARHLVTDLWRRDAARPSTVADERALAAAPAADELDRAVERWTVADALARLTPEHRAVLVETYYEGRSVAQAAQRLGVPPGTVKSRTYYALRALRLVLEEMGVAQ</sequence>
<organism evidence="8 9">
    <name type="scientific">Pseudonocardia aurantiaca</name>
    <dbReference type="NCBI Taxonomy" id="75290"/>
    <lineage>
        <taxon>Bacteria</taxon>
        <taxon>Bacillati</taxon>
        <taxon>Actinomycetota</taxon>
        <taxon>Actinomycetes</taxon>
        <taxon>Pseudonocardiales</taxon>
        <taxon>Pseudonocardiaceae</taxon>
        <taxon>Pseudonocardia</taxon>
    </lineage>
</organism>
<evidence type="ECO:0000259" key="7">
    <source>
        <dbReference type="Pfam" id="PF04545"/>
    </source>
</evidence>
<feature type="domain" description="RNA polymerase sigma-70 region 4" evidence="7">
    <location>
        <begin position="120"/>
        <end position="168"/>
    </location>
</feature>
<evidence type="ECO:0000256" key="5">
    <source>
        <dbReference type="ARBA" id="ARBA00023163"/>
    </source>
</evidence>
<dbReference type="SUPFAM" id="SSF88946">
    <property type="entry name" value="Sigma2 domain of RNA polymerase sigma factors"/>
    <property type="match status" value="1"/>
</dbReference>
<reference evidence="9" key="1">
    <citation type="journal article" date="2019" name="Int. J. Syst. Evol. Microbiol.">
        <title>The Global Catalogue of Microorganisms (GCM) 10K type strain sequencing project: providing services to taxonomists for standard genome sequencing and annotation.</title>
        <authorList>
            <consortium name="The Broad Institute Genomics Platform"/>
            <consortium name="The Broad Institute Genome Sequencing Center for Infectious Disease"/>
            <person name="Wu L."/>
            <person name="Ma J."/>
        </authorList>
    </citation>
    <scope>NUCLEOTIDE SEQUENCE [LARGE SCALE GENOMIC DNA]</scope>
    <source>
        <strain evidence="9">JCM 12165</strain>
    </source>
</reference>
<keyword evidence="4" id="KW-0238">DNA-binding</keyword>
<dbReference type="Gene3D" id="1.10.1740.10">
    <property type="match status" value="1"/>
</dbReference>
<dbReference type="Gene3D" id="1.10.10.10">
    <property type="entry name" value="Winged helix-like DNA-binding domain superfamily/Winged helix DNA-binding domain"/>
    <property type="match status" value="1"/>
</dbReference>
<dbReference type="Pfam" id="PF04542">
    <property type="entry name" value="Sigma70_r2"/>
    <property type="match status" value="1"/>
</dbReference>
<name>A0ABW4FIY3_9PSEU</name>
<dbReference type="InterPro" id="IPR013325">
    <property type="entry name" value="RNA_pol_sigma_r2"/>
</dbReference>
<evidence type="ECO:0000256" key="4">
    <source>
        <dbReference type="ARBA" id="ARBA00023125"/>
    </source>
</evidence>
<dbReference type="InterPro" id="IPR013324">
    <property type="entry name" value="RNA_pol_sigma_r3/r4-like"/>
</dbReference>
<dbReference type="EMBL" id="JBHUCP010000007">
    <property type="protein sequence ID" value="MFD1530225.1"/>
    <property type="molecule type" value="Genomic_DNA"/>
</dbReference>
<protein>
    <submittedName>
        <fullName evidence="8">Sigma-70 family RNA polymerase sigma factor</fullName>
    </submittedName>
</protein>
<dbReference type="PANTHER" id="PTHR43133:SF52">
    <property type="entry name" value="ECF RNA POLYMERASE SIGMA FACTOR SIGL"/>
    <property type="match status" value="1"/>
</dbReference>
<gene>
    <name evidence="8" type="ORF">ACFSCY_12300</name>
</gene>
<evidence type="ECO:0000256" key="3">
    <source>
        <dbReference type="ARBA" id="ARBA00023082"/>
    </source>
</evidence>
<keyword evidence="9" id="KW-1185">Reference proteome</keyword>
<dbReference type="NCBIfam" id="NF007227">
    <property type="entry name" value="PRK09645.1"/>
    <property type="match status" value="1"/>
</dbReference>
<evidence type="ECO:0000256" key="2">
    <source>
        <dbReference type="ARBA" id="ARBA00023015"/>
    </source>
</evidence>
<dbReference type="SUPFAM" id="SSF88659">
    <property type="entry name" value="Sigma3 and sigma4 domains of RNA polymerase sigma factors"/>
    <property type="match status" value="1"/>
</dbReference>
<keyword evidence="5" id="KW-0804">Transcription</keyword>
<dbReference type="InterPro" id="IPR007630">
    <property type="entry name" value="RNA_pol_sigma70_r4"/>
</dbReference>
<dbReference type="NCBIfam" id="TIGR02937">
    <property type="entry name" value="sigma70-ECF"/>
    <property type="match status" value="1"/>
</dbReference>
<comment type="similarity">
    <text evidence="1">Belongs to the sigma-70 factor family. ECF subfamily.</text>
</comment>
<dbReference type="InterPro" id="IPR039425">
    <property type="entry name" value="RNA_pol_sigma-70-like"/>
</dbReference>
<evidence type="ECO:0000259" key="6">
    <source>
        <dbReference type="Pfam" id="PF04542"/>
    </source>
</evidence>
<dbReference type="CDD" id="cd06171">
    <property type="entry name" value="Sigma70_r4"/>
    <property type="match status" value="1"/>
</dbReference>
<evidence type="ECO:0000313" key="9">
    <source>
        <dbReference type="Proteomes" id="UP001597145"/>
    </source>
</evidence>
<evidence type="ECO:0000256" key="1">
    <source>
        <dbReference type="ARBA" id="ARBA00010641"/>
    </source>
</evidence>
<dbReference type="InterPro" id="IPR036388">
    <property type="entry name" value="WH-like_DNA-bd_sf"/>
</dbReference>